<dbReference type="InterPro" id="IPR025736">
    <property type="entry name" value="PucR_C-HTH_dom"/>
</dbReference>
<dbReference type="EMBL" id="CP097160">
    <property type="protein sequence ID" value="UQN14932.1"/>
    <property type="molecule type" value="Genomic_DNA"/>
</dbReference>
<dbReference type="InterPro" id="IPR012914">
    <property type="entry name" value="PucR_dom"/>
</dbReference>
<proteinExistence type="predicted"/>
<dbReference type="PANTHER" id="PTHR33744">
    <property type="entry name" value="CARBOHYDRATE DIACID REGULATOR"/>
    <property type="match status" value="1"/>
</dbReference>
<dbReference type="Pfam" id="PF13556">
    <property type="entry name" value="HTH_30"/>
    <property type="match status" value="1"/>
</dbReference>
<dbReference type="Gene3D" id="1.10.10.2840">
    <property type="entry name" value="PucR C-terminal helix-turn-helix domain"/>
    <property type="match status" value="1"/>
</dbReference>
<evidence type="ECO:0000259" key="2">
    <source>
        <dbReference type="Pfam" id="PF13556"/>
    </source>
</evidence>
<name>A0ABY4N0H2_9MICO</name>
<reference evidence="3" key="1">
    <citation type="submission" date="2022-05" db="EMBL/GenBank/DDBJ databases">
        <title>Complete genome sequence of toluene-degrading Gulosibacter sediminis strain ACHW.36C.</title>
        <authorList>
            <person name="Wai A.C."/>
            <person name="Lai G.K."/>
            <person name="Griffin S.D."/>
            <person name="Leung F.C."/>
        </authorList>
    </citation>
    <scope>NUCLEOTIDE SEQUENCE [LARGE SCALE GENOMIC DNA]</scope>
    <source>
        <strain evidence="3">ACHW.36C</strain>
    </source>
</reference>
<dbReference type="InterPro" id="IPR051448">
    <property type="entry name" value="CdaR-like_regulators"/>
</dbReference>
<evidence type="ECO:0000313" key="3">
    <source>
        <dbReference type="EMBL" id="UQN14932.1"/>
    </source>
</evidence>
<accession>A0ABY4N0H2</accession>
<dbReference type="PANTHER" id="PTHR33744:SF1">
    <property type="entry name" value="DNA-BINDING TRANSCRIPTIONAL ACTIVATOR ADER"/>
    <property type="match status" value="1"/>
</dbReference>
<dbReference type="Pfam" id="PF07905">
    <property type="entry name" value="PucR"/>
    <property type="match status" value="1"/>
</dbReference>
<sequence>MTLRTLLADPALGLRLARPLEVRDDQLDEKVSWAHSSNLEHPSPWLEAGQLLLTDGTQFGRQHDAAAEAEYAREYVRRLRDAGIVGLGFAVNVAHARVPAEVIDATVYHELPLFIVPSSTPFIRISRTVADAIAAERNERLEWSNRAQRAIARATLRPDGLAATLRELSTQLDSWVALYDALGRRVQVQLGRRVPPELEAELADAVAGQLRGRRRAAARLASAEHSVTLHTIGQPDRLRGVLAIGSGAPLDAAGAQLLASVVGIASIAIEQSRVLDSARRSLRTGVAELYLAGATAAAGDALRDLGTWVPGGRVRVIVAGGVTEWTRVLDELELLAASRDLTFARHGDELLLIVPDDAELPEPLVREELTAGVSTAVDVADIAQGYADARHALQRAARVGEVVEFDRLAEHGLLAWLDAEQGQLLAARMLAELRARDDADELLAALRAWYAHNCAWDPAARELGIHRHTLRARVAAAGAATGYDLDDFSARAQLWMALQLVR</sequence>
<evidence type="ECO:0000259" key="1">
    <source>
        <dbReference type="Pfam" id="PF07905"/>
    </source>
</evidence>
<protein>
    <submittedName>
        <fullName evidence="3">PucR family transcriptional regulator ligand-binding domain-containing protein</fullName>
    </submittedName>
</protein>
<feature type="domain" description="Purine catabolism PurC-like" evidence="1">
    <location>
        <begin position="23"/>
        <end position="133"/>
    </location>
</feature>
<feature type="domain" description="PucR C-terminal helix-turn-helix" evidence="2">
    <location>
        <begin position="442"/>
        <end position="499"/>
    </location>
</feature>
<organism evidence="3">
    <name type="scientific">Gulosibacter sediminis</name>
    <dbReference type="NCBI Taxonomy" id="1729695"/>
    <lineage>
        <taxon>Bacteria</taxon>
        <taxon>Bacillati</taxon>
        <taxon>Actinomycetota</taxon>
        <taxon>Actinomycetes</taxon>
        <taxon>Micrococcales</taxon>
        <taxon>Microbacteriaceae</taxon>
        <taxon>Gulosibacter</taxon>
    </lineage>
</organism>
<dbReference type="InterPro" id="IPR042070">
    <property type="entry name" value="PucR_C-HTH_sf"/>
</dbReference>
<gene>
    <name evidence="3" type="ORF">M3M28_00240</name>
</gene>